<dbReference type="PATRIC" id="fig|1441095.3.peg.385"/>
<organism evidence="3 4">
    <name type="scientific">Bacillus gobiensis</name>
    <dbReference type="NCBI Taxonomy" id="1441095"/>
    <lineage>
        <taxon>Bacteria</taxon>
        <taxon>Bacillati</taxon>
        <taxon>Bacillota</taxon>
        <taxon>Bacilli</taxon>
        <taxon>Bacillales</taxon>
        <taxon>Bacillaceae</taxon>
        <taxon>Bacillus</taxon>
    </lineage>
</organism>
<accession>A0A0M4FNJ5</accession>
<evidence type="ECO:0000313" key="3">
    <source>
        <dbReference type="EMBL" id="ALC80460.1"/>
    </source>
</evidence>
<keyword evidence="1" id="KW-1133">Transmembrane helix</keyword>
<keyword evidence="4" id="KW-1185">Reference proteome</keyword>
<feature type="signal peptide" evidence="2">
    <location>
        <begin position="1"/>
        <end position="23"/>
    </location>
</feature>
<evidence type="ECO:0000256" key="1">
    <source>
        <dbReference type="SAM" id="Phobius"/>
    </source>
</evidence>
<feature type="transmembrane region" description="Helical" evidence="1">
    <location>
        <begin position="62"/>
        <end position="85"/>
    </location>
</feature>
<dbReference type="OrthoDB" id="9874991at2"/>
<dbReference type="EMBL" id="CP012600">
    <property type="protein sequence ID" value="ALC80460.1"/>
    <property type="molecule type" value="Genomic_DNA"/>
</dbReference>
<protein>
    <submittedName>
        <fullName evidence="3">Uncharacterized protein</fullName>
    </submittedName>
</protein>
<evidence type="ECO:0000313" key="4">
    <source>
        <dbReference type="Proteomes" id="UP000067625"/>
    </source>
</evidence>
<dbReference type="RefSeq" id="WP_053602193.1">
    <property type="nucleotide sequence ID" value="NZ_CP012600.1"/>
</dbReference>
<dbReference type="Proteomes" id="UP000067625">
    <property type="component" value="Chromosome"/>
</dbReference>
<gene>
    <name evidence="3" type="ORF">AM592_01825</name>
</gene>
<evidence type="ECO:0000256" key="2">
    <source>
        <dbReference type="SAM" id="SignalP"/>
    </source>
</evidence>
<reference evidence="3 4" key="2">
    <citation type="journal article" date="2016" name="Int. J. Syst. Evol. Microbiol.">
        <title>Bacillus gobiensis sp. nov., isolated from a soil sample.</title>
        <authorList>
            <person name="Liu B."/>
            <person name="Liu G.H."/>
            <person name="Cetin S."/>
            <person name="Schumann P."/>
            <person name="Pan Z.Z."/>
            <person name="Chen Q.Q."/>
        </authorList>
    </citation>
    <scope>NUCLEOTIDE SEQUENCE [LARGE SCALE GENOMIC DNA]</scope>
    <source>
        <strain evidence="3 4">FJAT-4402</strain>
    </source>
</reference>
<sequence length="140" mass="15702">MKKFLKVAIVFAIVFSLFNTSMIGESKKAEACYPAYKCMSNTSLPDSYKLYYQNPDRRPGSFAGGVVVGGLGFFGGTIGAVAAFLGGTAYSYREIFYGNMSFKQYIKRSPVKGKKFRIKTVYYEFTNYRGNTTTKVRDEN</sequence>
<keyword evidence="2" id="KW-0732">Signal</keyword>
<keyword evidence="1" id="KW-0812">Transmembrane</keyword>
<feature type="chain" id="PRO_5039485778" evidence="2">
    <location>
        <begin position="24"/>
        <end position="140"/>
    </location>
</feature>
<reference evidence="4" key="1">
    <citation type="submission" date="2015-08" db="EMBL/GenBank/DDBJ databases">
        <title>Genome sequencing project for genomic taxonomy and phylogenomics of Bacillus-like bacteria.</title>
        <authorList>
            <person name="Liu B."/>
            <person name="Wang J."/>
            <person name="Zhu Y."/>
            <person name="Liu G."/>
            <person name="Chen Q."/>
            <person name="Chen Z."/>
            <person name="Lan J."/>
            <person name="Che J."/>
            <person name="Ge C."/>
            <person name="Shi H."/>
            <person name="Pan Z."/>
            <person name="Liu X."/>
        </authorList>
    </citation>
    <scope>NUCLEOTIDE SEQUENCE [LARGE SCALE GENOMIC DNA]</scope>
    <source>
        <strain evidence="4">FJAT-4402</strain>
    </source>
</reference>
<name>A0A0M4FNJ5_9BACI</name>
<keyword evidence="1" id="KW-0472">Membrane</keyword>
<proteinExistence type="predicted"/>
<dbReference type="AlphaFoldDB" id="A0A0M4FNJ5"/>